<dbReference type="GO" id="GO:0003735">
    <property type="term" value="F:structural constituent of ribosome"/>
    <property type="evidence" value="ECO:0007669"/>
    <property type="project" value="InterPro"/>
</dbReference>
<dbReference type="HOGENOM" id="CLU_1148295_0_0_1"/>
<evidence type="ECO:0000256" key="4">
    <source>
        <dbReference type="ARBA" id="ARBA00022980"/>
    </source>
</evidence>
<dbReference type="eggNOG" id="KOG4799">
    <property type="taxonomic scope" value="Eukaryota"/>
</dbReference>
<accession>T1EFM1</accession>
<dbReference type="RefSeq" id="XP_009020609.1">
    <property type="nucleotide sequence ID" value="XM_009022361.1"/>
</dbReference>
<dbReference type="STRING" id="6412.T1EFM1"/>
<dbReference type="GO" id="GO:0015934">
    <property type="term" value="C:large ribosomal subunit"/>
    <property type="evidence" value="ECO:0007669"/>
    <property type="project" value="InterPro"/>
</dbReference>
<dbReference type="InterPro" id="IPR016082">
    <property type="entry name" value="Ribosomal_uL30_ferredoxin-like"/>
</dbReference>
<dbReference type="GO" id="GO:0006412">
    <property type="term" value="P:translation"/>
    <property type="evidence" value="ECO:0007669"/>
    <property type="project" value="InterPro"/>
</dbReference>
<keyword evidence="4" id="KW-0689">Ribosomal protein</keyword>
<dbReference type="KEGG" id="hro:HELRODRAFT_112773"/>
<evidence type="ECO:0000256" key="7">
    <source>
        <dbReference type="ARBA" id="ARBA00035281"/>
    </source>
</evidence>
<evidence type="ECO:0000313" key="10">
    <source>
        <dbReference type="EMBL" id="ESO01373.1"/>
    </source>
</evidence>
<dbReference type="GO" id="GO:0005739">
    <property type="term" value="C:mitochondrion"/>
    <property type="evidence" value="ECO:0000318"/>
    <property type="project" value="GO_Central"/>
</dbReference>
<reference evidence="11" key="3">
    <citation type="submission" date="2015-06" db="UniProtKB">
        <authorList>
            <consortium name="EnsemblMetazoa"/>
        </authorList>
    </citation>
    <scope>IDENTIFICATION</scope>
</reference>
<dbReference type="InterPro" id="IPR036919">
    <property type="entry name" value="Ribo_uL30_ferredoxin-like_sf"/>
</dbReference>
<dbReference type="GeneID" id="20195373"/>
<evidence type="ECO:0000256" key="5">
    <source>
        <dbReference type="ARBA" id="ARBA00023128"/>
    </source>
</evidence>
<dbReference type="OMA" id="EPSMLHM"/>
<dbReference type="AlphaFoldDB" id="T1EFM1"/>
<dbReference type="EMBL" id="AMQM01005080">
    <property type="status" value="NOT_ANNOTATED_CDS"/>
    <property type="molecule type" value="Genomic_DNA"/>
</dbReference>
<dbReference type="Proteomes" id="UP000015101">
    <property type="component" value="Unassembled WGS sequence"/>
</dbReference>
<gene>
    <name evidence="11" type="primary">20195373</name>
    <name evidence="10" type="ORF">HELRODRAFT_112773</name>
</gene>
<dbReference type="EnsemblMetazoa" id="HelroT112773">
    <property type="protein sequence ID" value="HelroP112773"/>
    <property type="gene ID" value="HelroG112773"/>
</dbReference>
<dbReference type="FunFam" id="3.30.1390.20:FF:000005">
    <property type="entry name" value="39S ribosomal protein L30, mitochondrial"/>
    <property type="match status" value="1"/>
</dbReference>
<keyword evidence="6" id="KW-0687">Ribonucleoprotein</keyword>
<dbReference type="OrthoDB" id="9973389at2759"/>
<dbReference type="PANTHER" id="PTHR15892:SF2">
    <property type="entry name" value="LARGE RIBOSOMAL SUBUNIT PROTEIN UL30M"/>
    <property type="match status" value="1"/>
</dbReference>
<dbReference type="CTD" id="20195373"/>
<evidence type="ECO:0000256" key="3">
    <source>
        <dbReference type="ARBA" id="ARBA00022946"/>
    </source>
</evidence>
<protein>
    <recommendedName>
        <fullName evidence="7">Large ribosomal subunit protein uL30m</fullName>
    </recommendedName>
    <alternativeName>
        <fullName evidence="8">39S ribosomal protein L30, mitochondrial</fullName>
    </alternativeName>
</protein>
<dbReference type="GO" id="GO:0005743">
    <property type="term" value="C:mitochondrial inner membrane"/>
    <property type="evidence" value="ECO:0007669"/>
    <property type="project" value="UniProtKB-ARBA"/>
</dbReference>
<dbReference type="Gene3D" id="3.30.1390.20">
    <property type="entry name" value="Ribosomal protein L30, ferredoxin-like fold domain"/>
    <property type="match status" value="1"/>
</dbReference>
<feature type="domain" description="Large ribosomal subunit protein uL30-like ferredoxin-like fold" evidence="9">
    <location>
        <begin position="78"/>
        <end position="128"/>
    </location>
</feature>
<dbReference type="SUPFAM" id="SSF55129">
    <property type="entry name" value="Ribosomal protein L30p/L7e"/>
    <property type="match status" value="1"/>
</dbReference>
<evidence type="ECO:0000256" key="6">
    <source>
        <dbReference type="ARBA" id="ARBA00023274"/>
    </source>
</evidence>
<evidence type="ECO:0000256" key="1">
    <source>
        <dbReference type="ARBA" id="ARBA00004173"/>
    </source>
</evidence>
<dbReference type="EMBL" id="KB096785">
    <property type="protein sequence ID" value="ESO01373.1"/>
    <property type="molecule type" value="Genomic_DNA"/>
</dbReference>
<reference evidence="10 12" key="2">
    <citation type="journal article" date="2013" name="Nature">
        <title>Insights into bilaterian evolution from three spiralian genomes.</title>
        <authorList>
            <person name="Simakov O."/>
            <person name="Marletaz F."/>
            <person name="Cho S.J."/>
            <person name="Edsinger-Gonzales E."/>
            <person name="Havlak P."/>
            <person name="Hellsten U."/>
            <person name="Kuo D.H."/>
            <person name="Larsson T."/>
            <person name="Lv J."/>
            <person name="Arendt D."/>
            <person name="Savage R."/>
            <person name="Osoegawa K."/>
            <person name="de Jong P."/>
            <person name="Grimwood J."/>
            <person name="Chapman J.A."/>
            <person name="Shapiro H."/>
            <person name="Aerts A."/>
            <person name="Otillar R.P."/>
            <person name="Terry A.Y."/>
            <person name="Boore J.L."/>
            <person name="Grigoriev I.V."/>
            <person name="Lindberg D.R."/>
            <person name="Seaver E.C."/>
            <person name="Weisblat D.A."/>
            <person name="Putnam N.H."/>
            <person name="Rokhsar D.S."/>
        </authorList>
    </citation>
    <scope>NUCLEOTIDE SEQUENCE</scope>
</reference>
<name>T1EFM1_HELRO</name>
<keyword evidence="12" id="KW-1185">Reference proteome</keyword>
<sequence>MIKRASLSCTKALLPRSSVQLNFTRNGLFLHYTTKKKRLAERNKSPDNLEWTQVLFDGLKVVDEAQKNINKGPHMLHLVTLTKPTNGRAWWEKDIISELGLEGKLNQPVVLKNVPNVNKMLKEVKHLVQIQPLKFPHGLPQHPTDFENVIIKSNGELIFNKNICPSINNDNTNNLKNQNVPSEGVKNKWALTKETVQKTLDRTLQLHELNKDHFPTKYVYKLNQDGKMHRYNFNKDVRQFKW</sequence>
<dbReference type="InParanoid" id="T1EFM1"/>
<organism evidence="11 12">
    <name type="scientific">Helobdella robusta</name>
    <name type="common">Californian leech</name>
    <dbReference type="NCBI Taxonomy" id="6412"/>
    <lineage>
        <taxon>Eukaryota</taxon>
        <taxon>Metazoa</taxon>
        <taxon>Spiralia</taxon>
        <taxon>Lophotrochozoa</taxon>
        <taxon>Annelida</taxon>
        <taxon>Clitellata</taxon>
        <taxon>Hirudinea</taxon>
        <taxon>Rhynchobdellida</taxon>
        <taxon>Glossiphoniidae</taxon>
        <taxon>Helobdella</taxon>
    </lineage>
</organism>
<keyword evidence="5" id="KW-0496">Mitochondrion</keyword>
<keyword evidence="3" id="KW-0809">Transit peptide</keyword>
<evidence type="ECO:0000313" key="12">
    <source>
        <dbReference type="Proteomes" id="UP000015101"/>
    </source>
</evidence>
<proteinExistence type="inferred from homology"/>
<comment type="similarity">
    <text evidence="2">Belongs to the universal ribosomal protein uL30 family.</text>
</comment>
<evidence type="ECO:0000313" key="11">
    <source>
        <dbReference type="EnsemblMetazoa" id="HelroP112773"/>
    </source>
</evidence>
<dbReference type="Pfam" id="PF00327">
    <property type="entry name" value="Ribosomal_L30"/>
    <property type="match status" value="1"/>
</dbReference>
<dbReference type="CDD" id="cd00355">
    <property type="entry name" value="Ribosomal_L30_like"/>
    <property type="match status" value="1"/>
</dbReference>
<dbReference type="InterPro" id="IPR005996">
    <property type="entry name" value="Ribosomal_uL30_bac-type"/>
</dbReference>
<comment type="subcellular location">
    <subcellularLocation>
        <location evidence="1">Mitochondrion</location>
    </subcellularLocation>
</comment>
<evidence type="ECO:0000256" key="8">
    <source>
        <dbReference type="ARBA" id="ARBA00035356"/>
    </source>
</evidence>
<evidence type="ECO:0000256" key="2">
    <source>
        <dbReference type="ARBA" id="ARBA00007594"/>
    </source>
</evidence>
<reference evidence="12" key="1">
    <citation type="submission" date="2012-12" db="EMBL/GenBank/DDBJ databases">
        <authorList>
            <person name="Hellsten U."/>
            <person name="Grimwood J."/>
            <person name="Chapman J.A."/>
            <person name="Shapiro H."/>
            <person name="Aerts A."/>
            <person name="Otillar R.P."/>
            <person name="Terry A.Y."/>
            <person name="Boore J.L."/>
            <person name="Simakov O."/>
            <person name="Marletaz F."/>
            <person name="Cho S.-J."/>
            <person name="Edsinger-Gonzales E."/>
            <person name="Havlak P."/>
            <person name="Kuo D.-H."/>
            <person name="Larsson T."/>
            <person name="Lv J."/>
            <person name="Arendt D."/>
            <person name="Savage R."/>
            <person name="Osoegawa K."/>
            <person name="de Jong P."/>
            <person name="Lindberg D.R."/>
            <person name="Seaver E.C."/>
            <person name="Weisblat D.A."/>
            <person name="Putnam N.H."/>
            <person name="Grigoriev I.V."/>
            <person name="Rokhsar D.S."/>
        </authorList>
    </citation>
    <scope>NUCLEOTIDE SEQUENCE</scope>
</reference>
<evidence type="ECO:0000259" key="9">
    <source>
        <dbReference type="Pfam" id="PF00327"/>
    </source>
</evidence>
<dbReference type="PANTHER" id="PTHR15892">
    <property type="entry name" value="MITOCHONDRIAL RIBOSOMAL PROTEIN L30"/>
    <property type="match status" value="1"/>
</dbReference>